<accession>A0ABW4HT99</accession>
<organism evidence="2 3">
    <name type="scientific">Oceanobacillus luteolus</name>
    <dbReference type="NCBI Taxonomy" id="1274358"/>
    <lineage>
        <taxon>Bacteria</taxon>
        <taxon>Bacillati</taxon>
        <taxon>Bacillota</taxon>
        <taxon>Bacilli</taxon>
        <taxon>Bacillales</taxon>
        <taxon>Bacillaceae</taxon>
        <taxon>Oceanobacillus</taxon>
    </lineage>
</organism>
<proteinExistence type="predicted"/>
<evidence type="ECO:0000313" key="3">
    <source>
        <dbReference type="Proteomes" id="UP001597221"/>
    </source>
</evidence>
<reference evidence="3" key="1">
    <citation type="journal article" date="2019" name="Int. J. Syst. Evol. Microbiol.">
        <title>The Global Catalogue of Microorganisms (GCM) 10K type strain sequencing project: providing services to taxonomists for standard genome sequencing and annotation.</title>
        <authorList>
            <consortium name="The Broad Institute Genomics Platform"/>
            <consortium name="The Broad Institute Genome Sequencing Center for Infectious Disease"/>
            <person name="Wu L."/>
            <person name="Ma J."/>
        </authorList>
    </citation>
    <scope>NUCLEOTIDE SEQUENCE [LARGE SCALE GENOMIC DNA]</scope>
    <source>
        <strain evidence="3">CGMCC 1.12376</strain>
    </source>
</reference>
<dbReference type="InterPro" id="IPR050229">
    <property type="entry name" value="GlpE_sulfurtransferase"/>
</dbReference>
<dbReference type="InterPro" id="IPR036873">
    <property type="entry name" value="Rhodanese-like_dom_sf"/>
</dbReference>
<dbReference type="Gene3D" id="3.40.250.10">
    <property type="entry name" value="Rhodanese-like domain"/>
    <property type="match status" value="1"/>
</dbReference>
<dbReference type="PROSITE" id="PS50206">
    <property type="entry name" value="RHODANESE_3"/>
    <property type="match status" value="1"/>
</dbReference>
<dbReference type="EMBL" id="JBHUDE010000105">
    <property type="protein sequence ID" value="MFD1608496.1"/>
    <property type="molecule type" value="Genomic_DNA"/>
</dbReference>
<feature type="domain" description="Rhodanese" evidence="1">
    <location>
        <begin position="18"/>
        <end position="102"/>
    </location>
</feature>
<gene>
    <name evidence="2" type="ORF">ACFSBH_12745</name>
</gene>
<sequence length="103" mass="11581">MAHIKEVTTDEVEEMLHKESDVILIDVREDEEVAQGMIEGALHIPLNQIPEKAESLDKTKEYILVCRSGARSLNAALYMEEKGFHVSNMVGGMLDWNGEVIIK</sequence>
<name>A0ABW4HT99_9BACI</name>
<dbReference type="PANTHER" id="PTHR43031">
    <property type="entry name" value="FAD-DEPENDENT OXIDOREDUCTASE"/>
    <property type="match status" value="1"/>
</dbReference>
<dbReference type="RefSeq" id="WP_251512973.1">
    <property type="nucleotide sequence ID" value="NZ_JAMBON010000009.1"/>
</dbReference>
<dbReference type="Proteomes" id="UP001597221">
    <property type="component" value="Unassembled WGS sequence"/>
</dbReference>
<dbReference type="CDD" id="cd00158">
    <property type="entry name" value="RHOD"/>
    <property type="match status" value="1"/>
</dbReference>
<dbReference type="PANTHER" id="PTHR43031:SF17">
    <property type="entry name" value="SULFURTRANSFERASE YTWF-RELATED"/>
    <property type="match status" value="1"/>
</dbReference>
<dbReference type="InterPro" id="IPR001763">
    <property type="entry name" value="Rhodanese-like_dom"/>
</dbReference>
<comment type="caution">
    <text evidence="2">The sequence shown here is derived from an EMBL/GenBank/DDBJ whole genome shotgun (WGS) entry which is preliminary data.</text>
</comment>
<evidence type="ECO:0000259" key="1">
    <source>
        <dbReference type="PROSITE" id="PS50206"/>
    </source>
</evidence>
<dbReference type="SUPFAM" id="SSF52821">
    <property type="entry name" value="Rhodanese/Cell cycle control phosphatase"/>
    <property type="match status" value="1"/>
</dbReference>
<keyword evidence="3" id="KW-1185">Reference proteome</keyword>
<protein>
    <submittedName>
        <fullName evidence="2">Rhodanese-like domain-containing protein</fullName>
    </submittedName>
</protein>
<evidence type="ECO:0000313" key="2">
    <source>
        <dbReference type="EMBL" id="MFD1608496.1"/>
    </source>
</evidence>
<dbReference type="SMART" id="SM00450">
    <property type="entry name" value="RHOD"/>
    <property type="match status" value="1"/>
</dbReference>
<dbReference type="Pfam" id="PF00581">
    <property type="entry name" value="Rhodanese"/>
    <property type="match status" value="1"/>
</dbReference>